<reference evidence="1 2" key="1">
    <citation type="submission" date="2017-12" db="EMBL/GenBank/DDBJ databases">
        <title>High-resolution comparative analysis of great ape genomes.</title>
        <authorList>
            <person name="Pollen A."/>
            <person name="Hastie A."/>
            <person name="Hormozdiari F."/>
            <person name="Dougherty M."/>
            <person name="Liu R."/>
            <person name="Chaisson M."/>
            <person name="Hoppe E."/>
            <person name="Hill C."/>
            <person name="Pang A."/>
            <person name="Hillier L."/>
            <person name="Baker C."/>
            <person name="Armstrong J."/>
            <person name="Shendure J."/>
            <person name="Paten B."/>
            <person name="Wilson R."/>
            <person name="Chao H."/>
            <person name="Schneider V."/>
            <person name="Ventura M."/>
            <person name="Kronenberg Z."/>
            <person name="Murali S."/>
            <person name="Gordon D."/>
            <person name="Cantsilieris S."/>
            <person name="Munson K."/>
            <person name="Nelson B."/>
            <person name="Raja A."/>
            <person name="Underwood J."/>
            <person name="Diekhans M."/>
            <person name="Fiddes I."/>
            <person name="Haussler D."/>
            <person name="Eichler E."/>
        </authorList>
    </citation>
    <scope>NUCLEOTIDE SEQUENCE [LARGE SCALE GENOMIC DNA]</scope>
    <source>
        <strain evidence="1">Yerkes chimp pedigree #C0471</strain>
    </source>
</reference>
<accession>A0A2J8JDP7</accession>
<evidence type="ECO:0000313" key="2">
    <source>
        <dbReference type="Proteomes" id="UP000236370"/>
    </source>
</evidence>
<evidence type="ECO:0000313" key="1">
    <source>
        <dbReference type="EMBL" id="PNI20890.1"/>
    </source>
</evidence>
<dbReference type="Proteomes" id="UP000236370">
    <property type="component" value="Unassembled WGS sequence"/>
</dbReference>
<protein>
    <submittedName>
        <fullName evidence="1">RASSF4 isoform 4</fullName>
    </submittedName>
</protein>
<comment type="caution">
    <text evidence="1">The sequence shown here is derived from an EMBL/GenBank/DDBJ whole genome shotgun (WGS) entry which is preliminary data.</text>
</comment>
<organism evidence="1 2">
    <name type="scientific">Pan troglodytes</name>
    <name type="common">Chimpanzee</name>
    <dbReference type="NCBI Taxonomy" id="9598"/>
    <lineage>
        <taxon>Eukaryota</taxon>
        <taxon>Metazoa</taxon>
        <taxon>Chordata</taxon>
        <taxon>Craniata</taxon>
        <taxon>Vertebrata</taxon>
        <taxon>Euteleostomi</taxon>
        <taxon>Mammalia</taxon>
        <taxon>Eutheria</taxon>
        <taxon>Euarchontoglires</taxon>
        <taxon>Primates</taxon>
        <taxon>Haplorrhini</taxon>
        <taxon>Catarrhini</taxon>
        <taxon>Hominidae</taxon>
        <taxon>Pan</taxon>
    </lineage>
</organism>
<dbReference type="EMBL" id="NBAG03000468">
    <property type="protein sequence ID" value="PNI20890.1"/>
    <property type="molecule type" value="Genomic_DNA"/>
</dbReference>
<sequence>MKEDCLPSSHVPISDSKSIQKSELLGLLKTYNCYHEGKSFQLRHREEAQ</sequence>
<dbReference type="AlphaFoldDB" id="A0A2J8JDP7"/>
<proteinExistence type="predicted"/>
<name>A0A2J8JDP7_PANTR</name>
<gene>
    <name evidence="1" type="ORF">CK820_G0048344</name>
</gene>